<protein>
    <submittedName>
        <fullName evidence="6">Protein VARIATION IN COMPOUND TRIGGERED ROOT growth protein</fullName>
    </submittedName>
</protein>
<dbReference type="EMBL" id="CP002688">
    <property type="protein sequence ID" value="ANM69074.1"/>
    <property type="molecule type" value="Genomic_DNA"/>
</dbReference>
<evidence type="ECO:0000256" key="2">
    <source>
        <dbReference type="ARBA" id="ARBA00022737"/>
    </source>
</evidence>
<dbReference type="EMBL" id="AB019223">
    <property type="protein sequence ID" value="BAB10818.1"/>
    <property type="molecule type" value="Genomic_DNA"/>
</dbReference>
<evidence type="ECO:0000313" key="7">
    <source>
        <dbReference type="EMBL" id="BAB10818.1"/>
    </source>
</evidence>
<feature type="domain" description="C-JID" evidence="4">
    <location>
        <begin position="97"/>
        <end position="236"/>
    </location>
</feature>
<evidence type="ECO:0000256" key="3">
    <source>
        <dbReference type="SAM" id="MobiDB-lite"/>
    </source>
</evidence>
<evidence type="ECO:0000256" key="1">
    <source>
        <dbReference type="ARBA" id="ARBA00022614"/>
    </source>
</evidence>
<dbReference type="Pfam" id="PF20160">
    <property type="entry name" value="C-JID"/>
    <property type="match status" value="1"/>
</dbReference>
<dbReference type="GeneID" id="834693"/>
<evidence type="ECO:0000259" key="4">
    <source>
        <dbReference type="Pfam" id="PF20160"/>
    </source>
</evidence>
<sequence>MMLSPTLTSHCSRLKCVSLHISKLKHLEDALFPACGALNRVELSGSSSGMKADNIDTASSSLPQVELDFRECFNLDPETVLHQESIIFKYMLFPGKEEVPSYFTYRTTGVSSLTIPLLHLPLSQPFFRFRVGALVTNVKHGKNIKVKCEFKDRFGNSFHVGSDDFYVYLLFTKSQKGSQMLTILDCCIPLNEGNASLAQGNYYDHVDINIHITESLGSFGSTSELKEWGIRLLEEDSSSAENQLGNPNSTLPHVSEAEEGNMGYYTPVQGLVNEIEHNGESGDNNVETERSTKHAAQRNYYDHVDIDIEQMDSDDDIEEWGRHLEDCHQRRIDMVIQTLCSMFVKPMKTMMDAIRLITTKSEETVMNSDIGRETDHFEECEDSDISNESDQSEERGDSDDDGINNETDLFEECGNSD</sequence>
<keyword evidence="1" id="KW-0433">Leucine-rich repeat</keyword>
<dbReference type="Proteomes" id="UP000006548">
    <property type="component" value="Chromosome 5"/>
</dbReference>
<reference evidence="8" key="5">
    <citation type="journal article" date="2017" name="Plant J.">
        <title>Araport11: a complete reannotation of the Arabidopsis thaliana reference genome.</title>
        <authorList>
            <person name="Cheng C.Y."/>
            <person name="Krishnakumar V."/>
            <person name="Chan A.P."/>
            <person name="Thibaud-Nissen F."/>
            <person name="Schobel S."/>
            <person name="Town C.D."/>
        </authorList>
    </citation>
    <scope>GENOME REANNOTATION</scope>
    <source>
        <strain evidence="8">cv. Columbia</strain>
    </source>
</reference>
<name>Q9FHF5_ARATH</name>
<reference evidence="6" key="4">
    <citation type="submission" date="2016-05" db="EMBL/GenBank/DDBJ databases">
        <authorList>
            <person name="Krishnakumar V."/>
            <person name="Cheng C.-Y."/>
            <person name="Chan A.P."/>
            <person name="Schobel S."/>
            <person name="Kim M."/>
            <person name="Ferlanti E.S."/>
            <person name="Belyaeva I."/>
            <person name="Rosen B.D."/>
            <person name="Micklem G."/>
            <person name="Miller J.R."/>
            <person name="Vaughn M."/>
            <person name="Town C.D."/>
        </authorList>
    </citation>
    <scope>NUCLEOTIDE SEQUENCE</scope>
</reference>
<evidence type="ECO:0000313" key="6">
    <source>
        <dbReference type="EMBL" id="AED95392.1"/>
    </source>
</evidence>
<keyword evidence="8" id="KW-1185">Reference proteome</keyword>
<organism evidence="7">
    <name type="scientific">Arabidopsis thaliana</name>
    <name type="common">Mouse-ear cress</name>
    <dbReference type="NCBI Taxonomy" id="3702"/>
    <lineage>
        <taxon>Eukaryota</taxon>
        <taxon>Viridiplantae</taxon>
        <taxon>Streptophyta</taxon>
        <taxon>Embryophyta</taxon>
        <taxon>Tracheophyta</taxon>
        <taxon>Spermatophyta</taxon>
        <taxon>Magnoliopsida</taxon>
        <taxon>eudicotyledons</taxon>
        <taxon>Gunneridae</taxon>
        <taxon>Pentapetalae</taxon>
        <taxon>rosids</taxon>
        <taxon>malvids</taxon>
        <taxon>Brassicales</taxon>
        <taxon>Brassicaceae</taxon>
        <taxon>Camelineae</taxon>
        <taxon>Arabidopsis</taxon>
    </lineage>
</organism>
<dbReference type="Araport" id="AT5G46500"/>
<reference evidence="6" key="3">
    <citation type="submission" date="2011-02" db="EMBL/GenBank/DDBJ databases">
        <authorList>
            <consortium name="TAIR"/>
            <person name="Swarbreck D."/>
            <person name="Lamesch P."/>
            <person name="Wilks C."/>
            <person name="Huala E."/>
        </authorList>
    </citation>
    <scope>NUCLEOTIDE SEQUENCE</scope>
</reference>
<dbReference type="ExpressionAtlas" id="Q9FHF5">
    <property type="expression patterns" value="baseline and differential"/>
</dbReference>
<dbReference type="TAIR" id="AT5G46500"/>
<keyword evidence="2" id="KW-0677">Repeat</keyword>
<gene>
    <name evidence="5 6" type="ordered locus">At5g46500</name>
    <name evidence="6" type="ORF">K11I1.9</name>
    <name evidence="6" type="ORF">K11I1_9</name>
</gene>
<feature type="compositionally biased region" description="Acidic residues" evidence="3">
    <location>
        <begin position="378"/>
        <end position="411"/>
    </location>
</feature>
<dbReference type="KEGG" id="ath:AT5G46500"/>
<accession>Q9FHF5</accession>
<feature type="region of interest" description="Disordered" evidence="3">
    <location>
        <begin position="365"/>
        <end position="417"/>
    </location>
</feature>
<evidence type="ECO:0000313" key="5">
    <source>
        <dbReference type="Araport" id="AT5G46500"/>
    </source>
</evidence>
<dbReference type="STRING" id="3702.Q9FHF5"/>
<reference evidence="7" key="1">
    <citation type="journal article" date="2000" name="DNA Res.">
        <title>Structural analysis of Arabidopsis thaliana chromosome 5. X. Sequence features of the regions of 3,076,755 bp covered by sixty P1 and TAC clones.</title>
        <authorList>
            <person name="Sato S."/>
            <person name="Nakamura Y."/>
            <person name="Kaneko T."/>
            <person name="Katoh T."/>
            <person name="Asamizu E."/>
            <person name="Kotani H."/>
            <person name="Tabata S."/>
        </authorList>
    </citation>
    <scope>NUCLEOTIDE SEQUENCE [LARGE SCALE GENOMIC DNA]</scope>
</reference>
<dbReference type="InterPro" id="IPR045344">
    <property type="entry name" value="C-JID"/>
</dbReference>
<dbReference type="EMBL" id="CP002688">
    <property type="protein sequence ID" value="AED95392.1"/>
    <property type="molecule type" value="Genomic_DNA"/>
</dbReference>
<dbReference type="PaxDb" id="3702-AT5G46500.1"/>
<proteinExistence type="predicted"/>
<reference evidence="6 8" key="2">
    <citation type="journal article" date="2000" name="Nature">
        <title>Sequence and analysis of chromosome 5 of the plant Arabidopsis thaliana.</title>
        <authorList>
            <consortium name="Kazusa DNA Research Institute"/>
            <consortium name="Cold Spring Harbor and Washington University in St Louis Sequencing Consortium"/>
            <consortium name="European Union Arabidopsis Genome Sequencing Consortium"/>
            <person name="Tabata S."/>
            <person name="Kaneko T."/>
            <person name="Nakamura Y."/>
            <person name="Kotani H."/>
            <person name="Kato T."/>
            <person name="Asamizu E."/>
            <person name="Miyajima N."/>
            <person name="Sasamoto S."/>
            <person name="Kimura T."/>
            <person name="Hosouchi T."/>
            <person name="Kawashima K."/>
            <person name="Kohara M."/>
            <person name="Matsumoto M."/>
            <person name="Matsuno A."/>
            <person name="Muraki A."/>
            <person name="Nakayama S."/>
            <person name="Nakazaki N."/>
            <person name="Naruo K."/>
            <person name="Okumura S."/>
            <person name="Shinpo S."/>
            <person name="Takeuchi C."/>
            <person name="Wada T."/>
            <person name="Watanabe A."/>
            <person name="Yamada M."/>
            <person name="Yasuda M."/>
            <person name="Sato S."/>
            <person name="de la Bastide M."/>
            <person name="Huang E."/>
            <person name="Spiegel L."/>
            <person name="Gnoj L."/>
            <person name="O'Shaughnessy A."/>
            <person name="Preston R."/>
            <person name="Habermann K."/>
            <person name="Murray J."/>
            <person name="Johnson D."/>
            <person name="Rohlfing T."/>
            <person name="Nelson J."/>
            <person name="Stoneking T."/>
            <person name="Pepin K."/>
            <person name="Spieth J."/>
            <person name="Sekhon M."/>
            <person name="Armstrong J."/>
            <person name="Becker M."/>
            <person name="Belter E."/>
            <person name="Cordum H."/>
            <person name="Cordes M."/>
            <person name="Courtney L."/>
            <person name="Courtney W."/>
            <person name="Dante M."/>
            <person name="Du H."/>
            <person name="Edwards J."/>
            <person name="Fryman J."/>
            <person name="Haakensen B."/>
            <person name="Lamar E."/>
            <person name="Latreille P."/>
            <person name="Leonard S."/>
            <person name="Meyer R."/>
            <person name="Mulvaney E."/>
            <person name="Ozersky P."/>
            <person name="Riley A."/>
            <person name="Strowmatt C."/>
            <person name="Wagner-McPherson C."/>
            <person name="Wollam A."/>
            <person name="Yoakum M."/>
            <person name="Bell M."/>
            <person name="Dedhia N."/>
            <person name="Parnell L."/>
            <person name="Shah R."/>
            <person name="Rodriguez M."/>
            <person name="See L.H."/>
            <person name="Vil D."/>
            <person name="Baker J."/>
            <person name="Kirchoff K."/>
            <person name="Toth K."/>
            <person name="King L."/>
            <person name="Bahret A."/>
            <person name="Miller B."/>
            <person name="Marra M."/>
            <person name="Martienssen R."/>
            <person name="McCombie W.R."/>
            <person name="Wilson R.K."/>
            <person name="Murphy G."/>
            <person name="Bancroft I."/>
            <person name="Volckaert G."/>
            <person name="Wambutt R."/>
            <person name="Dusterhoft A."/>
            <person name="Stiekema W."/>
            <person name="Pohl T."/>
            <person name="Entian K.D."/>
            <person name="Terryn N."/>
            <person name="Hartley N."/>
            <person name="Bent E."/>
            <person name="Johnson S."/>
            <person name="Langham S.A."/>
            <person name="McCullagh B."/>
            <person name="Robben J."/>
            <person name="Grymonprez B."/>
            <person name="Zimmermann W."/>
            <person name="Ramsperger U."/>
            <person name="Wedler H."/>
            <person name="Balke K."/>
            <person name="Wedler E."/>
            <person name="Peters S."/>
            <person name="van Staveren M."/>
            <person name="Dirkse W."/>
            <person name="Mooijman P."/>
            <person name="Lankhorst R.K."/>
            <person name="Weitzenegger T."/>
            <person name="Bothe G."/>
            <person name="Rose M."/>
            <person name="Hauf J."/>
            <person name="Berneiser S."/>
            <person name="Hempel S."/>
            <person name="Feldpausch M."/>
            <person name="Lamberth S."/>
            <person name="Villarroel R."/>
            <person name="Gielen J."/>
            <person name="Ardiles W."/>
            <person name="Bents O."/>
            <person name="Lemcke K."/>
            <person name="Kolesov G."/>
            <person name="Mayer K."/>
            <person name="Rudd S."/>
            <person name="Schoof H."/>
            <person name="Schueller C."/>
            <person name="Zaccaria P."/>
            <person name="Mewes H.W."/>
            <person name="Bevan M."/>
            <person name="Fransz P."/>
        </authorList>
    </citation>
    <scope>NUCLEOTIDE SEQUENCE [LARGE SCALE GENOMIC DNA]</scope>
    <source>
        <strain evidence="8">cv. Columbia</strain>
    </source>
</reference>
<dbReference type="HOGENOM" id="CLU_659481_0_0_1"/>
<dbReference type="AlphaFoldDB" id="Q9FHF5"/>
<evidence type="ECO:0000313" key="8">
    <source>
        <dbReference type="Proteomes" id="UP000006548"/>
    </source>
</evidence>